<dbReference type="InterPro" id="IPR015168">
    <property type="entry name" value="SsuA/THI5"/>
</dbReference>
<dbReference type="SMR" id="A0A5M7BPX6"/>
<dbReference type="EMBL" id="VWPH01000011">
    <property type="protein sequence ID" value="KAA5830198.1"/>
    <property type="molecule type" value="Genomic_DNA"/>
</dbReference>
<dbReference type="AlphaFoldDB" id="A0A5M7BPX6"/>
<keyword evidence="4" id="KW-1185">Reference proteome</keyword>
<dbReference type="PANTHER" id="PTHR30024:SF42">
    <property type="entry name" value="ALIPHATIC SULFONATES-BINDING PROTEIN-RELATED"/>
    <property type="match status" value="1"/>
</dbReference>
<evidence type="ECO:0000256" key="1">
    <source>
        <dbReference type="SAM" id="SignalP"/>
    </source>
</evidence>
<evidence type="ECO:0000313" key="4">
    <source>
        <dbReference type="Proteomes" id="UP000323946"/>
    </source>
</evidence>
<accession>A0A5M7BPX6</accession>
<feature type="domain" description="SsuA/THI5-like" evidence="2">
    <location>
        <begin position="94"/>
        <end position="276"/>
    </location>
</feature>
<proteinExistence type="predicted"/>
<dbReference type="Pfam" id="PF09084">
    <property type="entry name" value="NMT1"/>
    <property type="match status" value="1"/>
</dbReference>
<name>A0A5M7BPX6_SACHI</name>
<dbReference type="PROSITE" id="PS51257">
    <property type="entry name" value="PROKAR_LIPOPROTEIN"/>
    <property type="match status" value="1"/>
</dbReference>
<dbReference type="Gene3D" id="3.40.190.10">
    <property type="entry name" value="Periplasmic binding protein-like II"/>
    <property type="match status" value="2"/>
</dbReference>
<evidence type="ECO:0000313" key="3">
    <source>
        <dbReference type="EMBL" id="KAA5830198.1"/>
    </source>
</evidence>
<dbReference type="SUPFAM" id="SSF53850">
    <property type="entry name" value="Periplasmic binding protein-like II"/>
    <property type="match status" value="1"/>
</dbReference>
<sequence>MSSSTRAGRIRPAPLIRFVAGFAALLAFTGCAAGGASAELPADAPLPTEVPPGTELVVADQQERVQTLFRASGELDKIPARVEFANFVGGPEVLESFRAEATDVAIVGDTPPIHAQASGEDVPIVAAFRIDPNSTRFAVAPGVQVRTLPELRGKKIAYAEGTAQQTAVLRALEKAGLRTEDVQLVRLQLAEFNDAVRTGAVDVAPLNEPRLTRFLAQTGGRGTTIPVAETDGTSTGVSYLYTRRAALEDPAKAAAIRAFVEHFAAARQWAATHPAEWIDAYYVRSQGVTRADGERIVASEGTVEFPRLASLISTQQHTIDLLAAAGGLPKPLNAHDHFDLRFDAVLDESVRRSGGIREGSGG</sequence>
<comment type="caution">
    <text evidence="3">The sequence shown here is derived from an EMBL/GenBank/DDBJ whole genome shotgun (WGS) entry which is preliminary data.</text>
</comment>
<evidence type="ECO:0000259" key="2">
    <source>
        <dbReference type="Pfam" id="PF09084"/>
    </source>
</evidence>
<dbReference type="OrthoDB" id="8195871at2"/>
<dbReference type="RefSeq" id="WP_150069054.1">
    <property type="nucleotide sequence ID" value="NZ_JBEPDJ010000013.1"/>
</dbReference>
<dbReference type="Proteomes" id="UP000323946">
    <property type="component" value="Unassembled WGS sequence"/>
</dbReference>
<feature type="signal peptide" evidence="1">
    <location>
        <begin position="1"/>
        <end position="32"/>
    </location>
</feature>
<gene>
    <name evidence="3" type="ORF">F1721_24235</name>
</gene>
<protein>
    <submittedName>
        <fullName evidence="3">ABC transporter substrate-binding protein</fullName>
    </submittedName>
</protein>
<keyword evidence="1" id="KW-0732">Signal</keyword>
<feature type="chain" id="PRO_5039137829" evidence="1">
    <location>
        <begin position="33"/>
        <end position="362"/>
    </location>
</feature>
<organism evidence="3 4">
    <name type="scientific">Saccharopolyspora hirsuta</name>
    <dbReference type="NCBI Taxonomy" id="1837"/>
    <lineage>
        <taxon>Bacteria</taxon>
        <taxon>Bacillati</taxon>
        <taxon>Actinomycetota</taxon>
        <taxon>Actinomycetes</taxon>
        <taxon>Pseudonocardiales</taxon>
        <taxon>Pseudonocardiaceae</taxon>
        <taxon>Saccharopolyspora</taxon>
    </lineage>
</organism>
<dbReference type="PANTHER" id="PTHR30024">
    <property type="entry name" value="ALIPHATIC SULFONATES-BINDING PROTEIN-RELATED"/>
    <property type="match status" value="1"/>
</dbReference>
<reference evidence="3 4" key="1">
    <citation type="submission" date="2019-09" db="EMBL/GenBank/DDBJ databases">
        <title>Draft genome sequence of the thermophilic Saccharopolyspora hirsuta VKM Ac-666T.</title>
        <authorList>
            <person name="Lobastova T.G."/>
            <person name="Fokina V."/>
            <person name="Bragin E.Y."/>
            <person name="Shtratnikova V.Y."/>
            <person name="Starodumova I.P."/>
            <person name="Tarlachkov S.V."/>
            <person name="Donova M.V."/>
        </authorList>
    </citation>
    <scope>NUCLEOTIDE SEQUENCE [LARGE SCALE GENOMIC DNA]</scope>
    <source>
        <strain evidence="3 4">VKM Ac-666</strain>
    </source>
</reference>